<name>A0AAD9KVY6_RIDPI</name>
<comment type="subcellular location">
    <subcellularLocation>
        <location evidence="1">Secreted</location>
    </subcellularLocation>
</comment>
<dbReference type="PROSITE" id="PS50835">
    <property type="entry name" value="IG_LIKE"/>
    <property type="match status" value="1"/>
</dbReference>
<evidence type="ECO:0000256" key="5">
    <source>
        <dbReference type="ARBA" id="ARBA00023157"/>
    </source>
</evidence>
<dbReference type="Pfam" id="PF19030">
    <property type="entry name" value="TSP1_ADAMTS"/>
    <property type="match status" value="8"/>
</dbReference>
<dbReference type="GO" id="GO:0031012">
    <property type="term" value="C:extracellular matrix"/>
    <property type="evidence" value="ECO:0007669"/>
    <property type="project" value="TreeGrafter"/>
</dbReference>
<dbReference type="InterPro" id="IPR003599">
    <property type="entry name" value="Ig_sub"/>
</dbReference>
<gene>
    <name evidence="9" type="ORF">NP493_547g00024</name>
</gene>
<dbReference type="FunFam" id="2.20.100.10:FF:000005">
    <property type="entry name" value="ADAM metallopeptidase with thrombospondin type 1 motif 9"/>
    <property type="match status" value="1"/>
</dbReference>
<dbReference type="Gene3D" id="2.60.120.830">
    <property type="match status" value="1"/>
</dbReference>
<organism evidence="9 10">
    <name type="scientific">Ridgeia piscesae</name>
    <name type="common">Tubeworm</name>
    <dbReference type="NCBI Taxonomy" id="27915"/>
    <lineage>
        <taxon>Eukaryota</taxon>
        <taxon>Metazoa</taxon>
        <taxon>Spiralia</taxon>
        <taxon>Lophotrochozoa</taxon>
        <taxon>Annelida</taxon>
        <taxon>Polychaeta</taxon>
        <taxon>Sedentaria</taxon>
        <taxon>Canalipalpata</taxon>
        <taxon>Sabellida</taxon>
        <taxon>Siboglinidae</taxon>
        <taxon>Ridgeia</taxon>
    </lineage>
</organism>
<dbReference type="GO" id="GO:0030198">
    <property type="term" value="P:extracellular matrix organization"/>
    <property type="evidence" value="ECO:0007669"/>
    <property type="project" value="InterPro"/>
</dbReference>
<dbReference type="InterPro" id="IPR050439">
    <property type="entry name" value="ADAMTS_ADAMTS-like"/>
</dbReference>
<accession>A0AAD9KVY6</accession>
<comment type="caution">
    <text evidence="9">The sequence shown here is derived from an EMBL/GenBank/DDBJ whole genome shotgun (WGS) entry which is preliminary data.</text>
</comment>
<dbReference type="Pfam" id="PF08686">
    <property type="entry name" value="PLAC"/>
    <property type="match status" value="1"/>
</dbReference>
<dbReference type="PROSITE" id="PS50900">
    <property type="entry name" value="PLAC"/>
    <property type="match status" value="1"/>
</dbReference>
<feature type="domain" description="PLAC" evidence="8">
    <location>
        <begin position="951"/>
        <end position="988"/>
    </location>
</feature>
<evidence type="ECO:0000259" key="7">
    <source>
        <dbReference type="PROSITE" id="PS50835"/>
    </source>
</evidence>
<dbReference type="PANTHER" id="PTHR13723:SF281">
    <property type="entry name" value="PAPILIN"/>
    <property type="match status" value="1"/>
</dbReference>
<dbReference type="SMART" id="SM00408">
    <property type="entry name" value="IGc2"/>
    <property type="match status" value="1"/>
</dbReference>
<dbReference type="CDD" id="cd00096">
    <property type="entry name" value="Ig"/>
    <property type="match status" value="1"/>
</dbReference>
<dbReference type="SUPFAM" id="SSF82895">
    <property type="entry name" value="TSP-1 type 1 repeat"/>
    <property type="match status" value="7"/>
</dbReference>
<dbReference type="SMART" id="SM00209">
    <property type="entry name" value="TSP1"/>
    <property type="match status" value="9"/>
</dbReference>
<dbReference type="AlphaFoldDB" id="A0AAD9KVY6"/>
<feature type="compositionally biased region" description="Polar residues" evidence="6">
    <location>
        <begin position="589"/>
        <end position="599"/>
    </location>
</feature>
<evidence type="ECO:0000259" key="8">
    <source>
        <dbReference type="PROSITE" id="PS50900"/>
    </source>
</evidence>
<dbReference type="InterPro" id="IPR013783">
    <property type="entry name" value="Ig-like_fold"/>
</dbReference>
<dbReference type="Gene3D" id="2.60.40.10">
    <property type="entry name" value="Immunoglobulins"/>
    <property type="match status" value="1"/>
</dbReference>
<evidence type="ECO:0000313" key="10">
    <source>
        <dbReference type="Proteomes" id="UP001209878"/>
    </source>
</evidence>
<dbReference type="InterPro" id="IPR036383">
    <property type="entry name" value="TSP1_rpt_sf"/>
</dbReference>
<keyword evidence="4" id="KW-0677">Repeat</keyword>
<feature type="domain" description="Ig-like" evidence="7">
    <location>
        <begin position="630"/>
        <end position="713"/>
    </location>
</feature>
<sequence>MVNVVSILQLCTGSGNNFRNAQCTHYNSVPYNGKLYNWTARYEPRDACALWCEVLGLDVYAKLNFKVTDGTRCDETTRDMCVEGKCWRVGCDDKLGSPVVFDECGVCGGDGSTCRRVVNSSNPDTEGKYMWTETDFSQCSVSCGTGEQRTTLVCRARQSRQPVPFSYCSTLPKRPLRVRMCYRQNCSFSWMADEWGVCSKPCGNGTRRRHVYCTELWSDGSYRSVNDVICSSSTSPVRVETCNNVKCPILYDAASDNDTQWGTEELNVTSLSPGSADEDNLTAVVSMGSFDSVDGSSIDARPTKLVPQVAVAPFPVYDSGKPSEGSGEGEVMPSIDVDGSAPYRNDRILNEAISTKPRFVPSEWGPCSATCGPGVRRRQVQCKMFSQKYGAVINQPSAVCTDPRPRDTTTCNVGVCRAARPTPDAFTWRFSGYGSCSASCAGGVRYPLFTCVNVRDYRPVLHEYCETVAKPALPTRKCNSGPCPPRWHAFEYGLCSVSCGGGVRIRTVQCVQGVLGSDKFAILPDAICPPPAPTNRKPCGMVDCSPEWHPDEWSECSVTCGDGVRTRSLRCRQLLHKTKSSIERPLSACNRSTTPATRETCSREPCPTVAPRRPSRHIVVDRSTYVQLKPQKKVQVLVGGRGIFFPGTVVSVRCNVKRFSRRNVRWRHKGKYIRSKGRIKARNGVLHIRRSRTKDAGLYTCVAGNLTSDIDVTFHSYEEANEKFQKRLEYVAKNRQFMQRLAQRRARHRIKKWKVFTLPYLLDKVGLASIPFGYYAGNWSACSKTCGGAGLMYRDIQCELVQHDYYLMVDDEYCQEKGLTPPIESRDCGYQECPHWEVGPWSECTSKICLRSGVGAITRSLFCVSYGQLFPYNMCNASETPPNQKECPREDCYATWSATSWSECSRTCGGKGSPGPTVLCTTTPFTEQCDGYIPRVQTVNVSVCLTEVSVSVSVCQDESSYCSLIPMLRLCHLRQYRTECCLSCKFTLLDSKYLKLAKKHVRRRSRDTRARSQHIDV</sequence>
<dbReference type="InterPro" id="IPR010909">
    <property type="entry name" value="PLAC"/>
</dbReference>
<evidence type="ECO:0000256" key="3">
    <source>
        <dbReference type="ARBA" id="ARBA00022729"/>
    </source>
</evidence>
<dbReference type="InterPro" id="IPR000884">
    <property type="entry name" value="TSP1_rpt"/>
</dbReference>
<dbReference type="Proteomes" id="UP001209878">
    <property type="component" value="Unassembled WGS sequence"/>
</dbReference>
<dbReference type="PANTHER" id="PTHR13723">
    <property type="entry name" value="ADAMTS A DISINTEGRIN AND METALLOPROTEASE WITH THROMBOSPONDIN MOTIFS PROTEASE"/>
    <property type="match status" value="1"/>
</dbReference>
<dbReference type="GO" id="GO:0005576">
    <property type="term" value="C:extracellular region"/>
    <property type="evidence" value="ECO:0007669"/>
    <property type="project" value="UniProtKB-SubCell"/>
</dbReference>
<dbReference type="PRINTS" id="PR01857">
    <property type="entry name" value="ADAMTSFAMILY"/>
</dbReference>
<evidence type="ECO:0000256" key="6">
    <source>
        <dbReference type="SAM" id="MobiDB-lite"/>
    </source>
</evidence>
<protein>
    <recommendedName>
        <fullName evidence="11">ADAMTS-like protein 3</fullName>
    </recommendedName>
</protein>
<dbReference type="Gene3D" id="2.20.100.10">
    <property type="entry name" value="Thrombospondin type-1 (TSP1) repeat"/>
    <property type="match status" value="7"/>
</dbReference>
<feature type="region of interest" description="Disordered" evidence="6">
    <location>
        <begin position="317"/>
        <end position="339"/>
    </location>
</feature>
<dbReference type="PROSITE" id="PS50092">
    <property type="entry name" value="TSP1"/>
    <property type="match status" value="5"/>
</dbReference>
<keyword evidence="10" id="KW-1185">Reference proteome</keyword>
<keyword evidence="3" id="KW-0732">Signal</keyword>
<keyword evidence="2" id="KW-0964">Secreted</keyword>
<dbReference type="InterPro" id="IPR007110">
    <property type="entry name" value="Ig-like_dom"/>
</dbReference>
<keyword evidence="5" id="KW-1015">Disulfide bond</keyword>
<proteinExistence type="predicted"/>
<evidence type="ECO:0000256" key="4">
    <source>
        <dbReference type="ARBA" id="ARBA00022737"/>
    </source>
</evidence>
<dbReference type="InterPro" id="IPR036179">
    <property type="entry name" value="Ig-like_dom_sf"/>
</dbReference>
<dbReference type="Pfam" id="PF13927">
    <property type="entry name" value="Ig_3"/>
    <property type="match status" value="1"/>
</dbReference>
<dbReference type="InterPro" id="IPR013273">
    <property type="entry name" value="ADAMTS/ADAMTS-like"/>
</dbReference>
<evidence type="ECO:0000256" key="2">
    <source>
        <dbReference type="ARBA" id="ARBA00022525"/>
    </source>
</evidence>
<dbReference type="Pfam" id="PF19236">
    <property type="entry name" value="ADAMTS_CR_3"/>
    <property type="match status" value="1"/>
</dbReference>
<reference evidence="9" key="1">
    <citation type="journal article" date="2023" name="Mol. Biol. Evol.">
        <title>Third-Generation Sequencing Reveals the Adaptive Role of the Epigenome in Three Deep-Sea Polychaetes.</title>
        <authorList>
            <person name="Perez M."/>
            <person name="Aroh O."/>
            <person name="Sun Y."/>
            <person name="Lan Y."/>
            <person name="Juniper S.K."/>
            <person name="Young C.R."/>
            <person name="Angers B."/>
            <person name="Qian P.Y."/>
        </authorList>
    </citation>
    <scope>NUCLEOTIDE SEQUENCE</scope>
    <source>
        <strain evidence="9">R07B-5</strain>
    </source>
</reference>
<evidence type="ECO:0008006" key="11">
    <source>
        <dbReference type="Google" id="ProtNLM"/>
    </source>
</evidence>
<evidence type="ECO:0000256" key="1">
    <source>
        <dbReference type="ARBA" id="ARBA00004613"/>
    </source>
</evidence>
<dbReference type="SMART" id="SM00409">
    <property type="entry name" value="IG"/>
    <property type="match status" value="1"/>
</dbReference>
<dbReference type="SUPFAM" id="SSF48726">
    <property type="entry name" value="Immunoglobulin"/>
    <property type="match status" value="1"/>
</dbReference>
<feature type="region of interest" description="Disordered" evidence="6">
    <location>
        <begin position="587"/>
        <end position="609"/>
    </location>
</feature>
<dbReference type="InterPro" id="IPR003598">
    <property type="entry name" value="Ig_sub2"/>
</dbReference>
<dbReference type="GO" id="GO:0006508">
    <property type="term" value="P:proteolysis"/>
    <property type="evidence" value="ECO:0007669"/>
    <property type="project" value="TreeGrafter"/>
</dbReference>
<dbReference type="EMBL" id="JAODUO010000547">
    <property type="protein sequence ID" value="KAK2178325.1"/>
    <property type="molecule type" value="Genomic_DNA"/>
</dbReference>
<dbReference type="InterPro" id="IPR045371">
    <property type="entry name" value="ADAMTS_CR_3"/>
</dbReference>
<dbReference type="GO" id="GO:0004222">
    <property type="term" value="F:metalloendopeptidase activity"/>
    <property type="evidence" value="ECO:0007669"/>
    <property type="project" value="TreeGrafter"/>
</dbReference>
<evidence type="ECO:0000313" key="9">
    <source>
        <dbReference type="EMBL" id="KAK2178325.1"/>
    </source>
</evidence>